<feature type="non-terminal residue" evidence="1">
    <location>
        <position position="82"/>
    </location>
</feature>
<feature type="non-terminal residue" evidence="1">
    <location>
        <position position="1"/>
    </location>
</feature>
<dbReference type="Proteomes" id="UP000824469">
    <property type="component" value="Unassembled WGS sequence"/>
</dbReference>
<name>A0AA38CM68_TAXCH</name>
<dbReference type="EMBL" id="JAHRHJ020000008">
    <property type="protein sequence ID" value="KAH9304056.1"/>
    <property type="molecule type" value="Genomic_DNA"/>
</dbReference>
<keyword evidence="2" id="KW-1185">Reference proteome</keyword>
<evidence type="ECO:0000313" key="2">
    <source>
        <dbReference type="Proteomes" id="UP000824469"/>
    </source>
</evidence>
<comment type="caution">
    <text evidence="1">The sequence shown here is derived from an EMBL/GenBank/DDBJ whole genome shotgun (WGS) entry which is preliminary data.</text>
</comment>
<proteinExistence type="predicted"/>
<accession>A0AA38CM68</accession>
<organism evidence="1 2">
    <name type="scientific">Taxus chinensis</name>
    <name type="common">Chinese yew</name>
    <name type="synonym">Taxus wallichiana var. chinensis</name>
    <dbReference type="NCBI Taxonomy" id="29808"/>
    <lineage>
        <taxon>Eukaryota</taxon>
        <taxon>Viridiplantae</taxon>
        <taxon>Streptophyta</taxon>
        <taxon>Embryophyta</taxon>
        <taxon>Tracheophyta</taxon>
        <taxon>Spermatophyta</taxon>
        <taxon>Pinopsida</taxon>
        <taxon>Pinidae</taxon>
        <taxon>Conifers II</taxon>
        <taxon>Cupressales</taxon>
        <taxon>Taxaceae</taxon>
        <taxon>Taxus</taxon>
    </lineage>
</organism>
<evidence type="ECO:0000313" key="1">
    <source>
        <dbReference type="EMBL" id="KAH9304056.1"/>
    </source>
</evidence>
<protein>
    <submittedName>
        <fullName evidence="1">Uncharacterized protein</fullName>
    </submittedName>
</protein>
<sequence>VPKFDIPHEKEVVKCNEVWDNEAIPPNGFLDFQEEGSSNEYKVELLETSKKDSILEILNVVKGVEYPKLILSLLAYVMALQD</sequence>
<reference evidence="1 2" key="1">
    <citation type="journal article" date="2021" name="Nat. Plants">
        <title>The Taxus genome provides insights into paclitaxel biosynthesis.</title>
        <authorList>
            <person name="Xiong X."/>
            <person name="Gou J."/>
            <person name="Liao Q."/>
            <person name="Li Y."/>
            <person name="Zhou Q."/>
            <person name="Bi G."/>
            <person name="Li C."/>
            <person name="Du R."/>
            <person name="Wang X."/>
            <person name="Sun T."/>
            <person name="Guo L."/>
            <person name="Liang H."/>
            <person name="Lu P."/>
            <person name="Wu Y."/>
            <person name="Zhang Z."/>
            <person name="Ro D.K."/>
            <person name="Shang Y."/>
            <person name="Huang S."/>
            <person name="Yan J."/>
        </authorList>
    </citation>
    <scope>NUCLEOTIDE SEQUENCE [LARGE SCALE GENOMIC DNA]</scope>
    <source>
        <strain evidence="1">Ta-2019</strain>
    </source>
</reference>
<gene>
    <name evidence="1" type="ORF">KI387_008460</name>
</gene>
<dbReference type="AlphaFoldDB" id="A0AA38CM68"/>